<sequence>GHLVLSHVCSQLSIQSTWALLCLRVWSPLGYVKDLDVKAAAVLPDVEGEEKELPSNWD</sequence>
<keyword evidence="2" id="KW-1185">Reference proteome</keyword>
<gene>
    <name evidence="1" type="ORF">BDN72DRAFT_737096</name>
</gene>
<feature type="non-terminal residue" evidence="1">
    <location>
        <position position="58"/>
    </location>
</feature>
<feature type="non-terminal residue" evidence="1">
    <location>
        <position position="1"/>
    </location>
</feature>
<name>A0ACD3BGB1_9AGAR</name>
<reference evidence="1 2" key="1">
    <citation type="journal article" date="2019" name="Nat. Ecol. Evol.">
        <title>Megaphylogeny resolves global patterns of mushroom evolution.</title>
        <authorList>
            <person name="Varga T."/>
            <person name="Krizsan K."/>
            <person name="Foldi C."/>
            <person name="Dima B."/>
            <person name="Sanchez-Garcia M."/>
            <person name="Sanchez-Ramirez S."/>
            <person name="Szollosi G.J."/>
            <person name="Szarkandi J.G."/>
            <person name="Papp V."/>
            <person name="Albert L."/>
            <person name="Andreopoulos W."/>
            <person name="Angelini C."/>
            <person name="Antonin V."/>
            <person name="Barry K.W."/>
            <person name="Bougher N.L."/>
            <person name="Buchanan P."/>
            <person name="Buyck B."/>
            <person name="Bense V."/>
            <person name="Catcheside P."/>
            <person name="Chovatia M."/>
            <person name="Cooper J."/>
            <person name="Damon W."/>
            <person name="Desjardin D."/>
            <person name="Finy P."/>
            <person name="Geml J."/>
            <person name="Haridas S."/>
            <person name="Hughes K."/>
            <person name="Justo A."/>
            <person name="Karasinski D."/>
            <person name="Kautmanova I."/>
            <person name="Kiss B."/>
            <person name="Kocsube S."/>
            <person name="Kotiranta H."/>
            <person name="LaButti K.M."/>
            <person name="Lechner B.E."/>
            <person name="Liimatainen K."/>
            <person name="Lipzen A."/>
            <person name="Lukacs Z."/>
            <person name="Mihaltcheva S."/>
            <person name="Morgado L.N."/>
            <person name="Niskanen T."/>
            <person name="Noordeloos M.E."/>
            <person name="Ohm R.A."/>
            <person name="Ortiz-Santana B."/>
            <person name="Ovrebo C."/>
            <person name="Racz N."/>
            <person name="Riley R."/>
            <person name="Savchenko A."/>
            <person name="Shiryaev A."/>
            <person name="Soop K."/>
            <person name="Spirin V."/>
            <person name="Szebenyi C."/>
            <person name="Tomsovsky M."/>
            <person name="Tulloss R.E."/>
            <person name="Uehling J."/>
            <person name="Grigoriev I.V."/>
            <person name="Vagvolgyi C."/>
            <person name="Papp T."/>
            <person name="Martin F.M."/>
            <person name="Miettinen O."/>
            <person name="Hibbett D.S."/>
            <person name="Nagy L.G."/>
        </authorList>
    </citation>
    <scope>NUCLEOTIDE SEQUENCE [LARGE SCALE GENOMIC DNA]</scope>
    <source>
        <strain evidence="1 2">NL-1719</strain>
    </source>
</reference>
<dbReference type="Proteomes" id="UP000308600">
    <property type="component" value="Unassembled WGS sequence"/>
</dbReference>
<proteinExistence type="predicted"/>
<protein>
    <submittedName>
        <fullName evidence="1">Uncharacterized protein</fullName>
    </submittedName>
</protein>
<accession>A0ACD3BGB1</accession>
<evidence type="ECO:0000313" key="1">
    <source>
        <dbReference type="EMBL" id="TFK76607.1"/>
    </source>
</evidence>
<evidence type="ECO:0000313" key="2">
    <source>
        <dbReference type="Proteomes" id="UP000308600"/>
    </source>
</evidence>
<organism evidence="1 2">
    <name type="scientific">Pluteus cervinus</name>
    <dbReference type="NCBI Taxonomy" id="181527"/>
    <lineage>
        <taxon>Eukaryota</taxon>
        <taxon>Fungi</taxon>
        <taxon>Dikarya</taxon>
        <taxon>Basidiomycota</taxon>
        <taxon>Agaricomycotina</taxon>
        <taxon>Agaricomycetes</taxon>
        <taxon>Agaricomycetidae</taxon>
        <taxon>Agaricales</taxon>
        <taxon>Pluteineae</taxon>
        <taxon>Pluteaceae</taxon>
        <taxon>Pluteus</taxon>
    </lineage>
</organism>
<dbReference type="EMBL" id="ML208259">
    <property type="protein sequence ID" value="TFK76607.1"/>
    <property type="molecule type" value="Genomic_DNA"/>
</dbReference>